<proteinExistence type="predicted"/>
<organism evidence="2 3">
    <name type="scientific">Candidatus Bealeia paramacronuclearis</name>
    <dbReference type="NCBI Taxonomy" id="1921001"/>
    <lineage>
        <taxon>Bacteria</taxon>
        <taxon>Pseudomonadati</taxon>
        <taxon>Pseudomonadota</taxon>
        <taxon>Alphaproteobacteria</taxon>
        <taxon>Holosporales</taxon>
        <taxon>Holosporaceae</taxon>
        <taxon>Candidatus Bealeia</taxon>
    </lineage>
</organism>
<keyword evidence="3" id="KW-1185">Reference proteome</keyword>
<sequence>MKVPLLISAFCLSLMGSLTSLPSVIDTCPNKCAIGSTCDLKCQGNCLGQSCPTGCACIPNNENILTILKSGQLYQCEGGKAPSLLEDKQNIFECQKLIPQPVTPPSPKTTNPQ</sequence>
<evidence type="ECO:0000313" key="3">
    <source>
        <dbReference type="Proteomes" id="UP001330434"/>
    </source>
</evidence>
<feature type="chain" id="PRO_5047550422" evidence="1">
    <location>
        <begin position="21"/>
        <end position="113"/>
    </location>
</feature>
<protein>
    <submittedName>
        <fullName evidence="2">Uncharacterized protein</fullName>
    </submittedName>
</protein>
<dbReference type="Proteomes" id="UP001330434">
    <property type="component" value="Chromosome"/>
</dbReference>
<feature type="signal peptide" evidence="1">
    <location>
        <begin position="1"/>
        <end position="20"/>
    </location>
</feature>
<evidence type="ECO:0000313" key="2">
    <source>
        <dbReference type="EMBL" id="WVX66965.1"/>
    </source>
</evidence>
<dbReference type="EMBL" id="CP133270">
    <property type="protein sequence ID" value="WVX66965.1"/>
    <property type="molecule type" value="Genomic_DNA"/>
</dbReference>
<gene>
    <name evidence="2" type="ORF">Bealeia1_01160</name>
</gene>
<name>A0ABZ2C5E3_9PROT</name>
<dbReference type="RefSeq" id="WP_338453448.1">
    <property type="nucleotide sequence ID" value="NZ_CP133270.1"/>
</dbReference>
<reference evidence="2 3" key="1">
    <citation type="journal article" date="2024" name="Environ. Microbiol.">
        <title>Novel evolutionary insights on the interactions of the Holosporales (Alphaproteobacteria) with eukaryotic hosts from comparative genomics.</title>
        <authorList>
            <person name="Giovannini M."/>
            <person name="Petroni G."/>
            <person name="Castelli M."/>
        </authorList>
    </citation>
    <scope>NUCLEOTIDE SEQUENCE [LARGE SCALE GENOMIC DNA]</scope>
    <source>
        <strain evidence="2 3">US_Bl 15I1</strain>
    </source>
</reference>
<accession>A0ABZ2C5E3</accession>
<keyword evidence="1" id="KW-0732">Signal</keyword>
<evidence type="ECO:0000256" key="1">
    <source>
        <dbReference type="SAM" id="SignalP"/>
    </source>
</evidence>